<comment type="caution">
    <text evidence="7">The sequence shown here is derived from an EMBL/GenBank/DDBJ whole genome shotgun (WGS) entry which is preliminary data.</text>
</comment>
<dbReference type="Proteomes" id="UP001429601">
    <property type="component" value="Unassembled WGS sequence"/>
</dbReference>
<sequence>MDAHPERTETVQRASRLRRAERLLDRLFRSMPLERRLRIGAFMAFKVALSASVAYAIGQALHTEQAFWAAISAVAVTQPHFGDTRGAGRDRCLGTVLGGIAGFLGLWTGGSGNILAFALGLGLVTIVCWMANAAAAARIAGITAAIVLLVPSVGPSWEVPLMRLGEVVLGTLCALVIGWAVSRLEERVEQKEEEGTA</sequence>
<feature type="transmembrane region" description="Helical" evidence="5">
    <location>
        <begin position="39"/>
        <end position="58"/>
    </location>
</feature>
<evidence type="ECO:0000313" key="8">
    <source>
        <dbReference type="Proteomes" id="UP001429601"/>
    </source>
</evidence>
<feature type="transmembrane region" description="Helical" evidence="5">
    <location>
        <begin position="139"/>
        <end position="157"/>
    </location>
</feature>
<organism evidence="7 8">
    <name type="scientific">Luteibacter jiangsuensis</name>
    <dbReference type="NCBI Taxonomy" id="637577"/>
    <lineage>
        <taxon>Bacteria</taxon>
        <taxon>Pseudomonadati</taxon>
        <taxon>Pseudomonadota</taxon>
        <taxon>Gammaproteobacteria</taxon>
        <taxon>Lysobacterales</taxon>
        <taxon>Rhodanobacteraceae</taxon>
        <taxon>Luteibacter</taxon>
    </lineage>
</organism>
<name>A0ABX0Q1M4_9GAMM</name>
<feature type="domain" description="Integral membrane bound transporter" evidence="6">
    <location>
        <begin position="53"/>
        <end position="177"/>
    </location>
</feature>
<keyword evidence="3 5" id="KW-1133">Transmembrane helix</keyword>
<evidence type="ECO:0000256" key="5">
    <source>
        <dbReference type="SAM" id="Phobius"/>
    </source>
</evidence>
<evidence type="ECO:0000256" key="4">
    <source>
        <dbReference type="ARBA" id="ARBA00023136"/>
    </source>
</evidence>
<comment type="subcellular location">
    <subcellularLocation>
        <location evidence="1">Membrane</location>
        <topology evidence="1">Multi-pass membrane protein</topology>
    </subcellularLocation>
</comment>
<proteinExistence type="predicted"/>
<keyword evidence="8" id="KW-1185">Reference proteome</keyword>
<feature type="transmembrane region" description="Helical" evidence="5">
    <location>
        <begin position="114"/>
        <end position="132"/>
    </location>
</feature>
<reference evidence="7 8" key="1">
    <citation type="journal article" date="2011" name="Curr. Microbiol.">
        <title>Luteibacter jiangsuensis sp. nov.: a methamidophos-degrading bacterium isolated from a methamidophos-manufacturing factory.</title>
        <authorList>
            <person name="Wang L."/>
            <person name="Wang G.L."/>
            <person name="Li S.P."/>
            <person name="Jiang J.D."/>
        </authorList>
    </citation>
    <scope>NUCLEOTIDE SEQUENCE [LARGE SCALE GENOMIC DNA]</scope>
    <source>
        <strain evidence="7 8">CGMCC 1.10133</strain>
    </source>
</reference>
<evidence type="ECO:0000313" key="7">
    <source>
        <dbReference type="EMBL" id="NID04419.1"/>
    </source>
</evidence>
<keyword evidence="2 5" id="KW-0812">Transmembrane</keyword>
<gene>
    <name evidence="7" type="ORF">HBF26_05955</name>
</gene>
<accession>A0ABX0Q1M4</accession>
<dbReference type="EMBL" id="JAAQQR010000002">
    <property type="protein sequence ID" value="NID04419.1"/>
    <property type="molecule type" value="Genomic_DNA"/>
</dbReference>
<dbReference type="Pfam" id="PF13515">
    <property type="entry name" value="FUSC_2"/>
    <property type="match status" value="1"/>
</dbReference>
<dbReference type="InterPro" id="IPR049453">
    <property type="entry name" value="Memb_transporter_dom"/>
</dbReference>
<feature type="transmembrane region" description="Helical" evidence="5">
    <location>
        <begin position="163"/>
        <end position="181"/>
    </location>
</feature>
<keyword evidence="4 5" id="KW-0472">Membrane</keyword>
<protein>
    <submittedName>
        <fullName evidence="7">FUSC family protein</fullName>
    </submittedName>
</protein>
<evidence type="ECO:0000256" key="3">
    <source>
        <dbReference type="ARBA" id="ARBA00022989"/>
    </source>
</evidence>
<evidence type="ECO:0000256" key="2">
    <source>
        <dbReference type="ARBA" id="ARBA00022692"/>
    </source>
</evidence>
<evidence type="ECO:0000256" key="1">
    <source>
        <dbReference type="ARBA" id="ARBA00004141"/>
    </source>
</evidence>
<evidence type="ECO:0000259" key="6">
    <source>
        <dbReference type="Pfam" id="PF13515"/>
    </source>
</evidence>